<proteinExistence type="predicted"/>
<accession>D6GTQ2</accession>
<keyword evidence="5 6" id="KW-0472">Membrane</keyword>
<feature type="transmembrane region" description="Helical" evidence="6">
    <location>
        <begin position="12"/>
        <end position="33"/>
    </location>
</feature>
<organism evidence="7 8">
    <name type="scientific">Filifactor alocis (strain ATCC 35896 / CCUG 47790 / D40 B5)</name>
    <name type="common">Fusobacterium alocis</name>
    <dbReference type="NCBI Taxonomy" id="546269"/>
    <lineage>
        <taxon>Bacteria</taxon>
        <taxon>Bacillati</taxon>
        <taxon>Bacillota</taxon>
        <taxon>Clostridia</taxon>
        <taxon>Peptostreptococcales</taxon>
        <taxon>Filifactoraceae</taxon>
        <taxon>Filifactor</taxon>
    </lineage>
</organism>
<sequence>MIFLRKDILKFQFKLSMQTIMLAIAVSIMVFFFTNSGKKMILGIFLGTFISLLNFRQMALGFEKAVRMEETRAKRYAIIQYMIRFFIVGAVLVLSARSPYVNVPGVVIGLFLLKVVILGSNFLKFIFRNSI</sequence>
<name>D6GTQ2_FILAD</name>
<dbReference type="GO" id="GO:0005886">
    <property type="term" value="C:plasma membrane"/>
    <property type="evidence" value="ECO:0007669"/>
    <property type="project" value="UniProtKB-SubCell"/>
</dbReference>
<dbReference type="STRING" id="546269.HMPREF0389_01491"/>
<comment type="subcellular location">
    <subcellularLocation>
        <location evidence="1">Cell membrane</location>
        <topology evidence="1">Multi-pass membrane protein</topology>
    </subcellularLocation>
</comment>
<dbReference type="HOGENOM" id="CLU_1924443_0_0_9"/>
<dbReference type="KEGG" id="faa:HMPREF0389_01491"/>
<gene>
    <name evidence="7" type="ordered locus">HMPREF0389_01491</name>
</gene>
<evidence type="ECO:0000256" key="2">
    <source>
        <dbReference type="ARBA" id="ARBA00022475"/>
    </source>
</evidence>
<evidence type="ECO:0000256" key="6">
    <source>
        <dbReference type="SAM" id="Phobius"/>
    </source>
</evidence>
<dbReference type="EMBL" id="CP002390">
    <property type="protein sequence ID" value="EFE27859.2"/>
    <property type="molecule type" value="Genomic_DNA"/>
</dbReference>
<feature type="transmembrane region" description="Helical" evidence="6">
    <location>
        <begin position="76"/>
        <end position="94"/>
    </location>
</feature>
<keyword evidence="8" id="KW-1185">Reference proteome</keyword>
<evidence type="ECO:0000256" key="4">
    <source>
        <dbReference type="ARBA" id="ARBA00022989"/>
    </source>
</evidence>
<dbReference type="Proteomes" id="UP000007468">
    <property type="component" value="Chromosome"/>
</dbReference>
<evidence type="ECO:0000256" key="1">
    <source>
        <dbReference type="ARBA" id="ARBA00004651"/>
    </source>
</evidence>
<evidence type="ECO:0000313" key="8">
    <source>
        <dbReference type="Proteomes" id="UP000007468"/>
    </source>
</evidence>
<evidence type="ECO:0000256" key="5">
    <source>
        <dbReference type="ARBA" id="ARBA00023136"/>
    </source>
</evidence>
<keyword evidence="2" id="KW-1003">Cell membrane</keyword>
<evidence type="ECO:0000256" key="3">
    <source>
        <dbReference type="ARBA" id="ARBA00022692"/>
    </source>
</evidence>
<keyword evidence="4 6" id="KW-1133">Transmembrane helix</keyword>
<evidence type="ECO:0008006" key="9">
    <source>
        <dbReference type="Google" id="ProtNLM"/>
    </source>
</evidence>
<evidence type="ECO:0000313" key="7">
    <source>
        <dbReference type="EMBL" id="EFE27859.2"/>
    </source>
</evidence>
<reference evidence="8" key="1">
    <citation type="submission" date="2010-12" db="EMBL/GenBank/DDBJ databases">
        <title>The genome sequence of Filifactor alocis strain ATCC 35896.</title>
        <authorList>
            <consortium name="The Broad Institute Genome Sequencing Platform"/>
            <person name="Ward D."/>
            <person name="Earl A."/>
            <person name="Feldgarden M."/>
            <person name="Young S.K."/>
            <person name="Gargeya S."/>
            <person name="Zeng Q."/>
            <person name="Alvarado L."/>
            <person name="Berlin A."/>
            <person name="Bochicchio J."/>
            <person name="Chapman S.B."/>
            <person name="Chen Z."/>
            <person name="Freedman E."/>
            <person name="Gellesch M."/>
            <person name="Goldberg J."/>
            <person name="Griggs A."/>
            <person name="Gujja S."/>
            <person name="Heilman E."/>
            <person name="Heiman D."/>
            <person name="Howarth C."/>
            <person name="Mehta T."/>
            <person name="Neiman D."/>
            <person name="Pearson M."/>
            <person name="Roberts A."/>
            <person name="Saif S."/>
            <person name="Shea T."/>
            <person name="Shenoy N."/>
            <person name="Sisk P."/>
            <person name="Stolte C."/>
            <person name="Sykes S."/>
            <person name="White J."/>
            <person name="Yandava C."/>
            <person name="Izard J."/>
            <person name="Blanton J.M."/>
            <person name="Baranova O.V."/>
            <person name="Tanner A.C."/>
            <person name="Dewhirst F.E."/>
            <person name="Haas B."/>
            <person name="Nusbaum C."/>
            <person name="Birren B."/>
        </authorList>
    </citation>
    <scope>NUCLEOTIDE SEQUENCE [LARGE SCALE GENOMIC DNA]</scope>
    <source>
        <strain evidence="8">ATCC 35896 / D40 B5</strain>
    </source>
</reference>
<dbReference type="AlphaFoldDB" id="D6GTQ2"/>
<keyword evidence="3 6" id="KW-0812">Transmembrane</keyword>
<feature type="transmembrane region" description="Helical" evidence="6">
    <location>
        <begin position="39"/>
        <end position="55"/>
    </location>
</feature>
<dbReference type="eggNOG" id="ENOG503304M">
    <property type="taxonomic scope" value="Bacteria"/>
</dbReference>
<feature type="transmembrane region" description="Helical" evidence="6">
    <location>
        <begin position="106"/>
        <end position="127"/>
    </location>
</feature>
<dbReference type="Pfam" id="PF03899">
    <property type="entry name" value="ATP-synt_I"/>
    <property type="match status" value="1"/>
</dbReference>
<dbReference type="InterPro" id="IPR005598">
    <property type="entry name" value="ATP_synth_I"/>
</dbReference>
<protein>
    <recommendedName>
        <fullName evidence="9">ATP synthase protein I</fullName>
    </recommendedName>
</protein>